<dbReference type="KEGG" id="nir:NSED_03400"/>
<protein>
    <recommendedName>
        <fullName evidence="5 6">Phosphoglycolate phosphatase</fullName>
        <shortName evidence="5">PGP</shortName>
        <shortName evidence="5">PGPase</shortName>
        <ecNumber evidence="5 6">3.1.3.18</ecNumber>
    </recommendedName>
</protein>
<dbReference type="eggNOG" id="arCOG01213">
    <property type="taxonomic scope" value="Archaea"/>
</dbReference>
<evidence type="ECO:0000256" key="6">
    <source>
        <dbReference type="NCBIfam" id="TIGR01487"/>
    </source>
</evidence>
<gene>
    <name evidence="7" type="ORF">NSED_03400</name>
</gene>
<evidence type="ECO:0000313" key="8">
    <source>
        <dbReference type="Proteomes" id="UP000006100"/>
    </source>
</evidence>
<reference evidence="7 8" key="1">
    <citation type="journal article" date="2012" name="J. Bacteriol.">
        <title>Draft Genome Sequence of an Ammonia-Oxidizing Archaeon, "Candidatus Nitrosopumilus sediminis" AR2, from Svalbard in the Arctic Circle.</title>
        <authorList>
            <person name="Park S.J."/>
            <person name="Kim J.G."/>
            <person name="Jung M.Y."/>
            <person name="Kim S.J."/>
            <person name="Cha I.T."/>
            <person name="Ghai R."/>
            <person name="Martin-Cuadrado A.B."/>
            <person name="Rodriguez-Valera F."/>
            <person name="Rhee S.K."/>
        </authorList>
    </citation>
    <scope>NUCLEOTIDE SEQUENCE [LARGE SCALE GENOMIC DNA]</scope>
    <source>
        <strain evidence="7 8">AR2</strain>
    </source>
</reference>
<dbReference type="SUPFAM" id="SSF56784">
    <property type="entry name" value="HAD-like"/>
    <property type="match status" value="1"/>
</dbReference>
<evidence type="ECO:0000313" key="7">
    <source>
        <dbReference type="EMBL" id="AFS82486.1"/>
    </source>
</evidence>
<keyword evidence="8" id="KW-1185">Reference proteome</keyword>
<dbReference type="CDD" id="cd07514">
    <property type="entry name" value="HAD_Pase"/>
    <property type="match status" value="1"/>
</dbReference>
<feature type="binding site" evidence="5">
    <location>
        <position position="181"/>
    </location>
    <ligand>
        <name>Mg(2+)</name>
        <dbReference type="ChEBI" id="CHEBI:18420"/>
    </ligand>
</feature>
<proteinExistence type="inferred from homology"/>
<dbReference type="PATRIC" id="fig|1229909.8.peg.724"/>
<dbReference type="PANTHER" id="PTHR10000:SF8">
    <property type="entry name" value="HAD SUPERFAMILY HYDROLASE-LIKE, TYPE 3"/>
    <property type="match status" value="1"/>
</dbReference>
<evidence type="ECO:0000256" key="3">
    <source>
        <dbReference type="ARBA" id="ARBA00022842"/>
    </source>
</evidence>
<evidence type="ECO:0000256" key="1">
    <source>
        <dbReference type="ARBA" id="ARBA00022723"/>
    </source>
</evidence>
<dbReference type="EMBL" id="CP003843">
    <property type="protein sequence ID" value="AFS82486.1"/>
    <property type="molecule type" value="Genomic_DNA"/>
</dbReference>
<dbReference type="PANTHER" id="PTHR10000">
    <property type="entry name" value="PHOSPHOSERINE PHOSPHATASE"/>
    <property type="match status" value="1"/>
</dbReference>
<keyword evidence="3 5" id="KW-0460">Magnesium</keyword>
<evidence type="ECO:0000256" key="4">
    <source>
        <dbReference type="ARBA" id="ARBA00023277"/>
    </source>
</evidence>
<dbReference type="InterPro" id="IPR023214">
    <property type="entry name" value="HAD_sf"/>
</dbReference>
<dbReference type="AlphaFoldDB" id="K0BDT2"/>
<dbReference type="RefSeq" id="WP_014964858.1">
    <property type="nucleotide sequence ID" value="NC_018656.1"/>
</dbReference>
<accession>K0BDT2</accession>
<dbReference type="Gene3D" id="3.90.1070.10">
    <property type="match status" value="1"/>
</dbReference>
<keyword evidence="2 5" id="KW-0378">Hydrolase</keyword>
<dbReference type="GO" id="GO:0008967">
    <property type="term" value="F:phosphoglycolate phosphatase activity"/>
    <property type="evidence" value="ECO:0007669"/>
    <property type="project" value="UniProtKB-UniRule"/>
</dbReference>
<comment type="cofactor">
    <cofactor evidence="5">
        <name>Mg(2+)</name>
        <dbReference type="ChEBI" id="CHEBI:18420"/>
    </cofactor>
</comment>
<dbReference type="Proteomes" id="UP000006100">
    <property type="component" value="Chromosome"/>
</dbReference>
<dbReference type="Gene3D" id="3.40.50.1000">
    <property type="entry name" value="HAD superfamily/HAD-like"/>
    <property type="match status" value="1"/>
</dbReference>
<dbReference type="HOGENOM" id="CLU_044146_2_0_2"/>
<dbReference type="GeneID" id="13697697"/>
<dbReference type="NCBIfam" id="TIGR01482">
    <property type="entry name" value="SPP-subfamily"/>
    <property type="match status" value="1"/>
</dbReference>
<dbReference type="GO" id="GO:0005829">
    <property type="term" value="C:cytosol"/>
    <property type="evidence" value="ECO:0007669"/>
    <property type="project" value="TreeGrafter"/>
</dbReference>
<dbReference type="GO" id="GO:0000287">
    <property type="term" value="F:magnesium ion binding"/>
    <property type="evidence" value="ECO:0007669"/>
    <property type="project" value="InterPro"/>
</dbReference>
<dbReference type="InterPro" id="IPR006382">
    <property type="entry name" value="PGPase"/>
</dbReference>
<dbReference type="HAMAP" id="MF_01419">
    <property type="entry name" value="GPH_hydrolase_arch"/>
    <property type="match status" value="1"/>
</dbReference>
<name>K0BDT2_9ARCH</name>
<dbReference type="InterPro" id="IPR036412">
    <property type="entry name" value="HAD-like_sf"/>
</dbReference>
<dbReference type="NCBIfam" id="TIGR01487">
    <property type="entry name" value="Pglycolate_arch"/>
    <property type="match status" value="1"/>
</dbReference>
<evidence type="ECO:0000256" key="2">
    <source>
        <dbReference type="ARBA" id="ARBA00022801"/>
    </source>
</evidence>
<feature type="binding site" evidence="5">
    <location>
        <position position="11"/>
    </location>
    <ligand>
        <name>Mg(2+)</name>
        <dbReference type="ChEBI" id="CHEBI:18420"/>
    </ligand>
</feature>
<comment type="catalytic activity">
    <reaction evidence="5">
        <text>2-phosphoglycolate + H2O = glycolate + phosphate</text>
        <dbReference type="Rhea" id="RHEA:14369"/>
        <dbReference type="ChEBI" id="CHEBI:15377"/>
        <dbReference type="ChEBI" id="CHEBI:29805"/>
        <dbReference type="ChEBI" id="CHEBI:43474"/>
        <dbReference type="ChEBI" id="CHEBI:58033"/>
        <dbReference type="EC" id="3.1.3.18"/>
    </reaction>
</comment>
<evidence type="ECO:0000256" key="5">
    <source>
        <dbReference type="HAMAP-Rule" id="MF_01419"/>
    </source>
</evidence>
<dbReference type="EC" id="3.1.3.18" evidence="5 6"/>
<comment type="function">
    <text evidence="5">Catalyzes the dephosphorylation of 2-phosphoglycolate.</text>
</comment>
<feature type="active site" description="Nucleophile" evidence="5">
    <location>
        <position position="9"/>
    </location>
</feature>
<sequence>MKKRTFAVDIDGTITENGGGRIHLDALDALRRLTVMGHNVIYVTGRSSVEGFLLSVFGGTTKIAVGENGGCITLDSDDHILLGNIDECKSAFDIIKNNIDGVKEKRVFPRMTEVVLERTFDLDLARKLLSEKNIPVELSDSQYAYHINSPGINKGTGFRKIMEKLSILPEDVIAIGDSATDIPLFNVAKTSIALGNASDQVKSEASMVVSSGAGDGVLEALDKLAPRLSEM</sequence>
<feature type="binding site" evidence="5">
    <location>
        <position position="9"/>
    </location>
    <ligand>
        <name>Mg(2+)</name>
        <dbReference type="ChEBI" id="CHEBI:18420"/>
    </ligand>
</feature>
<feature type="binding site" evidence="5">
    <location>
        <position position="154"/>
    </location>
    <ligand>
        <name>substrate</name>
    </ligand>
</feature>
<organism evidence="7 8">
    <name type="scientific">Candidatus Nitrosopumilus sediminis</name>
    <dbReference type="NCBI Taxonomy" id="1229909"/>
    <lineage>
        <taxon>Archaea</taxon>
        <taxon>Nitrososphaerota</taxon>
        <taxon>Nitrososphaeria</taxon>
        <taxon>Nitrosopumilales</taxon>
        <taxon>Nitrosopumilaceae</taxon>
        <taxon>Nitrosopumilus</taxon>
    </lineage>
</organism>
<dbReference type="STRING" id="1229909.NSED_03400"/>
<dbReference type="Pfam" id="PF08282">
    <property type="entry name" value="Hydrolase_3"/>
    <property type="match status" value="2"/>
</dbReference>
<feature type="binding site" evidence="5">
    <location>
        <position position="177"/>
    </location>
    <ligand>
        <name>Mg(2+)</name>
        <dbReference type="ChEBI" id="CHEBI:18420"/>
    </ligand>
</feature>
<dbReference type="OrthoDB" id="120822at2157"/>
<keyword evidence="1 5" id="KW-0479">Metal-binding</keyword>
<comment type="similarity">
    <text evidence="5">Belongs to the archaeal SPP-like hydrolase family.</text>
</comment>
<keyword evidence="4 5" id="KW-0119">Carbohydrate metabolism</keyword>